<dbReference type="Pfam" id="PF04149">
    <property type="entry name" value="DUF397"/>
    <property type="match status" value="1"/>
</dbReference>
<dbReference type="Proteomes" id="UP001205311">
    <property type="component" value="Unassembled WGS sequence"/>
</dbReference>
<feature type="domain" description="DUF397" evidence="2">
    <location>
        <begin position="16"/>
        <end position="68"/>
    </location>
</feature>
<dbReference type="RefSeq" id="WP_253671888.1">
    <property type="nucleotide sequence ID" value="NZ_JAMTCP010000035.1"/>
</dbReference>
<dbReference type="InterPro" id="IPR007278">
    <property type="entry name" value="DUF397"/>
</dbReference>
<reference evidence="3 4" key="1">
    <citation type="submission" date="2022-06" db="EMBL/GenBank/DDBJ databases">
        <title>Genomic Encyclopedia of Archaeal and Bacterial Type Strains, Phase II (KMG-II): from individual species to whole genera.</title>
        <authorList>
            <person name="Goeker M."/>
        </authorList>
    </citation>
    <scope>NUCLEOTIDE SEQUENCE [LARGE SCALE GENOMIC DNA]</scope>
    <source>
        <strain evidence="3 4">DSM 40477</strain>
    </source>
</reference>
<keyword evidence="4" id="KW-1185">Reference proteome</keyword>
<protein>
    <recommendedName>
        <fullName evidence="2">DUF397 domain-containing protein</fullName>
    </recommendedName>
</protein>
<dbReference type="EMBL" id="JAMTCP010000035">
    <property type="protein sequence ID" value="MCP2261048.1"/>
    <property type="molecule type" value="Genomic_DNA"/>
</dbReference>
<evidence type="ECO:0000313" key="4">
    <source>
        <dbReference type="Proteomes" id="UP001205311"/>
    </source>
</evidence>
<sequence>MTDGGGWRPGSSRPPASWRKSSYSDNLGNCVEVTAGPGGVALRDSKNPRGQGLLFSASTWHVFIHGTRSGEFDLG</sequence>
<organism evidence="3 4">
    <name type="scientific">Streptoalloteichus tenebrarius (strain ATCC 17920 / DSM 40477 / JCM 4838 / CBS 697.72 / NBRC 16177 / NCIMB 11028 / NRRL B-12390 / A12253. 1 / ISP 5477)</name>
    <name type="common">Streptomyces tenebrarius</name>
    <dbReference type="NCBI Taxonomy" id="1933"/>
    <lineage>
        <taxon>Bacteria</taxon>
        <taxon>Bacillati</taxon>
        <taxon>Actinomycetota</taxon>
        <taxon>Actinomycetes</taxon>
        <taxon>Pseudonocardiales</taxon>
        <taxon>Pseudonocardiaceae</taxon>
        <taxon>Streptoalloteichus</taxon>
    </lineage>
</organism>
<evidence type="ECO:0000259" key="2">
    <source>
        <dbReference type="Pfam" id="PF04149"/>
    </source>
</evidence>
<feature type="compositionally biased region" description="Low complexity" evidence="1">
    <location>
        <begin position="9"/>
        <end position="19"/>
    </location>
</feature>
<accession>A0ABT1HZT3</accession>
<evidence type="ECO:0000313" key="3">
    <source>
        <dbReference type="EMBL" id="MCP2261048.1"/>
    </source>
</evidence>
<proteinExistence type="predicted"/>
<evidence type="ECO:0000256" key="1">
    <source>
        <dbReference type="SAM" id="MobiDB-lite"/>
    </source>
</evidence>
<name>A0ABT1HZT3_STRSD</name>
<comment type="caution">
    <text evidence="3">The sequence shown here is derived from an EMBL/GenBank/DDBJ whole genome shotgun (WGS) entry which is preliminary data.</text>
</comment>
<gene>
    <name evidence="3" type="ORF">LX15_004768</name>
</gene>
<feature type="region of interest" description="Disordered" evidence="1">
    <location>
        <begin position="1"/>
        <end position="24"/>
    </location>
</feature>